<evidence type="ECO:0000256" key="3">
    <source>
        <dbReference type="ARBA" id="ARBA00011738"/>
    </source>
</evidence>
<dbReference type="FunFam" id="3.40.50.720:FF:000158">
    <property type="entry name" value="Zinc-binding alcohol dehydrogenase"/>
    <property type="match status" value="1"/>
</dbReference>
<keyword evidence="4" id="KW-0597">Phosphoprotein</keyword>
<keyword evidence="7" id="KW-0521">NADP</keyword>
<dbReference type="InterPro" id="IPR011032">
    <property type="entry name" value="GroES-like_sf"/>
</dbReference>
<reference evidence="12 13" key="1">
    <citation type="journal article" date="2018" name="Nat. Ecol. Evol.">
        <title>Pezizomycetes genomes reveal the molecular basis of ectomycorrhizal truffle lifestyle.</title>
        <authorList>
            <person name="Murat C."/>
            <person name="Payen T."/>
            <person name="Noel B."/>
            <person name="Kuo A."/>
            <person name="Morin E."/>
            <person name="Chen J."/>
            <person name="Kohler A."/>
            <person name="Krizsan K."/>
            <person name="Balestrini R."/>
            <person name="Da Silva C."/>
            <person name="Montanini B."/>
            <person name="Hainaut M."/>
            <person name="Levati E."/>
            <person name="Barry K.W."/>
            <person name="Belfiori B."/>
            <person name="Cichocki N."/>
            <person name="Clum A."/>
            <person name="Dockter R.B."/>
            <person name="Fauchery L."/>
            <person name="Guy J."/>
            <person name="Iotti M."/>
            <person name="Le Tacon F."/>
            <person name="Lindquist E.A."/>
            <person name="Lipzen A."/>
            <person name="Malagnac F."/>
            <person name="Mello A."/>
            <person name="Molinier V."/>
            <person name="Miyauchi S."/>
            <person name="Poulain J."/>
            <person name="Riccioni C."/>
            <person name="Rubini A."/>
            <person name="Sitrit Y."/>
            <person name="Splivallo R."/>
            <person name="Traeger S."/>
            <person name="Wang M."/>
            <person name="Zifcakova L."/>
            <person name="Wipf D."/>
            <person name="Zambonelli A."/>
            <person name="Paolocci F."/>
            <person name="Nowrousian M."/>
            <person name="Ottonello S."/>
            <person name="Baldrian P."/>
            <person name="Spatafora J.W."/>
            <person name="Henrissat B."/>
            <person name="Nagy L.G."/>
            <person name="Aury J.M."/>
            <person name="Wincker P."/>
            <person name="Grigoriev I.V."/>
            <person name="Bonfante P."/>
            <person name="Martin F.M."/>
        </authorList>
    </citation>
    <scope>NUCLEOTIDE SEQUENCE [LARGE SCALE GENOMIC DNA]</scope>
    <source>
        <strain evidence="12 13">ATCC MYA-4762</strain>
    </source>
</reference>
<dbReference type="AlphaFoldDB" id="A0A3N4LUP5"/>
<accession>A0A3N4LUP5</accession>
<dbReference type="Gene3D" id="3.90.180.10">
    <property type="entry name" value="Medium-chain alcohol dehydrogenases, catalytic domain"/>
    <property type="match status" value="1"/>
</dbReference>
<keyword evidence="5" id="KW-0479">Metal-binding</keyword>
<dbReference type="EC" id="1.1.1.2" evidence="9"/>
<dbReference type="SUPFAM" id="SSF50129">
    <property type="entry name" value="GroES-like"/>
    <property type="match status" value="1"/>
</dbReference>
<evidence type="ECO:0000313" key="13">
    <source>
        <dbReference type="Proteomes" id="UP000267821"/>
    </source>
</evidence>
<dbReference type="OrthoDB" id="1879366at2759"/>
<dbReference type="GO" id="GO:0046872">
    <property type="term" value="F:metal ion binding"/>
    <property type="evidence" value="ECO:0007669"/>
    <property type="project" value="UniProtKB-KW"/>
</dbReference>
<dbReference type="InterPro" id="IPR013149">
    <property type="entry name" value="ADH-like_C"/>
</dbReference>
<evidence type="ECO:0000256" key="1">
    <source>
        <dbReference type="ARBA" id="ARBA00001947"/>
    </source>
</evidence>
<comment type="catalytic activity">
    <reaction evidence="10">
        <text>a primary alcohol + NADP(+) = an aldehyde + NADPH + H(+)</text>
        <dbReference type="Rhea" id="RHEA:15937"/>
        <dbReference type="ChEBI" id="CHEBI:15378"/>
        <dbReference type="ChEBI" id="CHEBI:15734"/>
        <dbReference type="ChEBI" id="CHEBI:17478"/>
        <dbReference type="ChEBI" id="CHEBI:57783"/>
        <dbReference type="ChEBI" id="CHEBI:58349"/>
        <dbReference type="EC" id="1.1.1.2"/>
    </reaction>
    <physiologicalReaction direction="left-to-right" evidence="10">
        <dbReference type="Rhea" id="RHEA:15938"/>
    </physiologicalReaction>
    <physiologicalReaction direction="right-to-left" evidence="10">
        <dbReference type="Rhea" id="RHEA:15939"/>
    </physiologicalReaction>
</comment>
<sequence>MTHTYNSRHKDGSKSYGGYANYARVPSHFVFKMPEGLSSEAAAPLLCAGATVYSPLKHFGTGPGKTVGIIGIGGLGHLGILFAKALGAERIVAISRTGSKKADAAKLGATDFIATSEDEKWSDKWNRTIDFIVCTVSSASMPLAKFLDLLKVDGTMVQVGAPEEPLPSLRPFAFLTKRIKLAGSMIASPSEIQEMLQLAAEKNVCTWVTAFPMDLVNDALQMFGKGEPRYRFVLVNQD</sequence>
<evidence type="ECO:0000259" key="11">
    <source>
        <dbReference type="Pfam" id="PF00107"/>
    </source>
</evidence>
<dbReference type="GO" id="GO:0008106">
    <property type="term" value="F:alcohol dehydrogenase (NADP+) activity"/>
    <property type="evidence" value="ECO:0007669"/>
    <property type="project" value="UniProtKB-EC"/>
</dbReference>
<evidence type="ECO:0000256" key="9">
    <source>
        <dbReference type="ARBA" id="ARBA00024074"/>
    </source>
</evidence>
<evidence type="ECO:0000256" key="5">
    <source>
        <dbReference type="ARBA" id="ARBA00022723"/>
    </source>
</evidence>
<protein>
    <recommendedName>
        <fullName evidence="9">alcohol dehydrogenase (NADP(+))</fullName>
        <ecNumber evidence="9">1.1.1.2</ecNumber>
    </recommendedName>
</protein>
<name>A0A3N4LUP5_9PEZI</name>
<dbReference type="EMBL" id="ML121538">
    <property type="protein sequence ID" value="RPB25289.1"/>
    <property type="molecule type" value="Genomic_DNA"/>
</dbReference>
<comment type="similarity">
    <text evidence="2">Belongs to the zinc-containing alcohol dehydrogenase family.</text>
</comment>
<dbReference type="PANTHER" id="PTHR42683">
    <property type="entry name" value="ALDEHYDE REDUCTASE"/>
    <property type="match status" value="1"/>
</dbReference>
<evidence type="ECO:0000256" key="4">
    <source>
        <dbReference type="ARBA" id="ARBA00022553"/>
    </source>
</evidence>
<dbReference type="InParanoid" id="A0A3N4LUP5"/>
<evidence type="ECO:0000256" key="2">
    <source>
        <dbReference type="ARBA" id="ARBA00008072"/>
    </source>
</evidence>
<comment type="subunit">
    <text evidence="3">Homodimer.</text>
</comment>
<organism evidence="12 13">
    <name type="scientific">Terfezia boudieri ATCC MYA-4762</name>
    <dbReference type="NCBI Taxonomy" id="1051890"/>
    <lineage>
        <taxon>Eukaryota</taxon>
        <taxon>Fungi</taxon>
        <taxon>Dikarya</taxon>
        <taxon>Ascomycota</taxon>
        <taxon>Pezizomycotina</taxon>
        <taxon>Pezizomycetes</taxon>
        <taxon>Pezizales</taxon>
        <taxon>Pezizaceae</taxon>
        <taxon>Terfezia</taxon>
    </lineage>
</organism>
<evidence type="ECO:0000256" key="7">
    <source>
        <dbReference type="ARBA" id="ARBA00022857"/>
    </source>
</evidence>
<evidence type="ECO:0000256" key="6">
    <source>
        <dbReference type="ARBA" id="ARBA00022833"/>
    </source>
</evidence>
<dbReference type="Gene3D" id="3.40.50.720">
    <property type="entry name" value="NAD(P)-binding Rossmann-like Domain"/>
    <property type="match status" value="1"/>
</dbReference>
<gene>
    <name evidence="12" type="ORF">L211DRAFT_836617</name>
</gene>
<keyword evidence="13" id="KW-1185">Reference proteome</keyword>
<dbReference type="SUPFAM" id="SSF51735">
    <property type="entry name" value="NAD(P)-binding Rossmann-fold domains"/>
    <property type="match status" value="1"/>
</dbReference>
<proteinExistence type="inferred from homology"/>
<evidence type="ECO:0000256" key="10">
    <source>
        <dbReference type="ARBA" id="ARBA00050997"/>
    </source>
</evidence>
<dbReference type="GO" id="GO:0006066">
    <property type="term" value="P:alcohol metabolic process"/>
    <property type="evidence" value="ECO:0007669"/>
    <property type="project" value="UniProtKB-ARBA"/>
</dbReference>
<dbReference type="InterPro" id="IPR036291">
    <property type="entry name" value="NAD(P)-bd_dom_sf"/>
</dbReference>
<feature type="domain" description="Alcohol dehydrogenase-like C-terminal" evidence="11">
    <location>
        <begin position="74"/>
        <end position="200"/>
    </location>
</feature>
<dbReference type="STRING" id="1051890.A0A3N4LUP5"/>
<dbReference type="Proteomes" id="UP000267821">
    <property type="component" value="Unassembled WGS sequence"/>
</dbReference>
<comment type="cofactor">
    <cofactor evidence="1">
        <name>Zn(2+)</name>
        <dbReference type="ChEBI" id="CHEBI:29105"/>
    </cofactor>
</comment>
<keyword evidence="8" id="KW-0560">Oxidoreductase</keyword>
<dbReference type="InterPro" id="IPR047109">
    <property type="entry name" value="CAD-like"/>
</dbReference>
<evidence type="ECO:0000313" key="12">
    <source>
        <dbReference type="EMBL" id="RPB25289.1"/>
    </source>
</evidence>
<evidence type="ECO:0000256" key="8">
    <source>
        <dbReference type="ARBA" id="ARBA00023002"/>
    </source>
</evidence>
<dbReference type="Pfam" id="PF00107">
    <property type="entry name" value="ADH_zinc_N"/>
    <property type="match status" value="1"/>
</dbReference>
<keyword evidence="6" id="KW-0862">Zinc</keyword>